<sequence length="82" mass="9879">MREEKQTVVVVVVVVVERMRRKEKERKRVSKEKQKWPINRKAIRLKGGHASVFYFTPLYEKTGEREEMLSINTIVSHCRRKH</sequence>
<organism evidence="1 2">
    <name type="scientific">Portunus trituberculatus</name>
    <name type="common">Swimming crab</name>
    <name type="synonym">Neptunus trituberculatus</name>
    <dbReference type="NCBI Taxonomy" id="210409"/>
    <lineage>
        <taxon>Eukaryota</taxon>
        <taxon>Metazoa</taxon>
        <taxon>Ecdysozoa</taxon>
        <taxon>Arthropoda</taxon>
        <taxon>Crustacea</taxon>
        <taxon>Multicrustacea</taxon>
        <taxon>Malacostraca</taxon>
        <taxon>Eumalacostraca</taxon>
        <taxon>Eucarida</taxon>
        <taxon>Decapoda</taxon>
        <taxon>Pleocyemata</taxon>
        <taxon>Brachyura</taxon>
        <taxon>Eubrachyura</taxon>
        <taxon>Portunoidea</taxon>
        <taxon>Portunidae</taxon>
        <taxon>Portuninae</taxon>
        <taxon>Portunus</taxon>
    </lineage>
</organism>
<dbReference type="EMBL" id="VSRR010016603">
    <property type="protein sequence ID" value="MPC59484.1"/>
    <property type="molecule type" value="Genomic_DNA"/>
</dbReference>
<protein>
    <submittedName>
        <fullName evidence="1">Uncharacterized protein</fullName>
    </submittedName>
</protein>
<dbReference type="AlphaFoldDB" id="A0A5B7GS96"/>
<reference evidence="1 2" key="1">
    <citation type="submission" date="2019-05" db="EMBL/GenBank/DDBJ databases">
        <title>Another draft genome of Portunus trituberculatus and its Hox gene families provides insights of decapod evolution.</title>
        <authorList>
            <person name="Jeong J.-H."/>
            <person name="Song I."/>
            <person name="Kim S."/>
            <person name="Choi T."/>
            <person name="Kim D."/>
            <person name="Ryu S."/>
            <person name="Kim W."/>
        </authorList>
    </citation>
    <scope>NUCLEOTIDE SEQUENCE [LARGE SCALE GENOMIC DNA]</scope>
    <source>
        <tissue evidence="1">Muscle</tissue>
    </source>
</reference>
<evidence type="ECO:0000313" key="1">
    <source>
        <dbReference type="EMBL" id="MPC59484.1"/>
    </source>
</evidence>
<comment type="caution">
    <text evidence="1">The sequence shown here is derived from an EMBL/GenBank/DDBJ whole genome shotgun (WGS) entry which is preliminary data.</text>
</comment>
<accession>A0A5B7GS96</accession>
<proteinExistence type="predicted"/>
<name>A0A5B7GS96_PORTR</name>
<keyword evidence="2" id="KW-1185">Reference proteome</keyword>
<gene>
    <name evidence="1" type="ORF">E2C01_053504</name>
</gene>
<dbReference type="Proteomes" id="UP000324222">
    <property type="component" value="Unassembled WGS sequence"/>
</dbReference>
<evidence type="ECO:0000313" key="2">
    <source>
        <dbReference type="Proteomes" id="UP000324222"/>
    </source>
</evidence>